<keyword evidence="3 6" id="KW-0418">Kinase</keyword>
<organism evidence="6">
    <name type="scientific">Cacopsylla melanoneura</name>
    <dbReference type="NCBI Taxonomy" id="428564"/>
    <lineage>
        <taxon>Eukaryota</taxon>
        <taxon>Metazoa</taxon>
        <taxon>Ecdysozoa</taxon>
        <taxon>Arthropoda</taxon>
        <taxon>Hexapoda</taxon>
        <taxon>Insecta</taxon>
        <taxon>Pterygota</taxon>
        <taxon>Neoptera</taxon>
        <taxon>Paraneoptera</taxon>
        <taxon>Hemiptera</taxon>
        <taxon>Sternorrhyncha</taxon>
        <taxon>Psylloidea</taxon>
        <taxon>Psyllidae</taxon>
        <taxon>Psyllinae</taxon>
        <taxon>Cacopsylla</taxon>
    </lineage>
</organism>
<dbReference type="Pfam" id="PF00370">
    <property type="entry name" value="FGGY_N"/>
    <property type="match status" value="1"/>
</dbReference>
<dbReference type="CDD" id="cd07782">
    <property type="entry name" value="ASKHA_NBD_FGGY_D-RBK"/>
    <property type="match status" value="1"/>
</dbReference>
<dbReference type="SUPFAM" id="SSF53067">
    <property type="entry name" value="Actin-like ATPase domain"/>
    <property type="match status" value="2"/>
</dbReference>
<keyword evidence="2" id="KW-0808">Transferase</keyword>
<accession>A0A8D8YBZ2</accession>
<dbReference type="PANTHER" id="PTHR43435">
    <property type="entry name" value="RIBULOKINASE"/>
    <property type="match status" value="1"/>
</dbReference>
<dbReference type="Gene3D" id="3.30.420.40">
    <property type="match status" value="1"/>
</dbReference>
<evidence type="ECO:0000256" key="1">
    <source>
        <dbReference type="ARBA" id="ARBA00009156"/>
    </source>
</evidence>
<dbReference type="Gene3D" id="1.20.58.2240">
    <property type="match status" value="1"/>
</dbReference>
<evidence type="ECO:0000259" key="5">
    <source>
        <dbReference type="Pfam" id="PF02782"/>
    </source>
</evidence>
<dbReference type="EMBL" id="HBUF01370426">
    <property type="protein sequence ID" value="CAG6725885.1"/>
    <property type="molecule type" value="Transcribed_RNA"/>
</dbReference>
<dbReference type="AlphaFoldDB" id="A0A8D8YBZ2"/>
<dbReference type="PANTHER" id="PTHR43435:SF4">
    <property type="entry name" value="FGGY CARBOHYDRATE KINASE DOMAIN-CONTAINING PROTEIN"/>
    <property type="match status" value="1"/>
</dbReference>
<dbReference type="PIRSF" id="PIRSF000538">
    <property type="entry name" value="GlpK"/>
    <property type="match status" value="1"/>
</dbReference>
<dbReference type="InterPro" id="IPR006003">
    <property type="entry name" value="FGGY_RbtK-like"/>
</dbReference>
<dbReference type="GO" id="GO:0005737">
    <property type="term" value="C:cytoplasm"/>
    <property type="evidence" value="ECO:0007669"/>
    <property type="project" value="TreeGrafter"/>
</dbReference>
<feature type="domain" description="Carbohydrate kinase FGGY N-terminal" evidence="4">
    <location>
        <begin position="3"/>
        <end position="209"/>
    </location>
</feature>
<dbReference type="InterPro" id="IPR043129">
    <property type="entry name" value="ATPase_NBD"/>
</dbReference>
<dbReference type="GO" id="GO:0019150">
    <property type="term" value="F:D-ribulokinase activity"/>
    <property type="evidence" value="ECO:0007669"/>
    <property type="project" value="TreeGrafter"/>
</dbReference>
<name>A0A8D8YBZ2_9HEMI</name>
<evidence type="ECO:0000259" key="4">
    <source>
        <dbReference type="Pfam" id="PF00370"/>
    </source>
</evidence>
<evidence type="ECO:0000313" key="6">
    <source>
        <dbReference type="EMBL" id="CAG6725885.1"/>
    </source>
</evidence>
<dbReference type="GO" id="GO:0019321">
    <property type="term" value="P:pentose metabolic process"/>
    <property type="evidence" value="ECO:0007669"/>
    <property type="project" value="TreeGrafter"/>
</dbReference>
<dbReference type="InterPro" id="IPR000577">
    <property type="entry name" value="Carb_kinase_FGGY"/>
</dbReference>
<protein>
    <submittedName>
        <fullName evidence="6">FGGY carbohydrate kinase domain-containing protein</fullName>
    </submittedName>
</protein>
<dbReference type="InterPro" id="IPR018485">
    <property type="entry name" value="FGGY_C"/>
</dbReference>
<evidence type="ECO:0000256" key="3">
    <source>
        <dbReference type="ARBA" id="ARBA00022777"/>
    </source>
</evidence>
<proteinExistence type="inferred from homology"/>
<dbReference type="Pfam" id="PF02782">
    <property type="entry name" value="FGGY_C"/>
    <property type="match status" value="1"/>
</dbReference>
<evidence type="ECO:0000256" key="2">
    <source>
        <dbReference type="ARBA" id="ARBA00022679"/>
    </source>
</evidence>
<dbReference type="InterPro" id="IPR018484">
    <property type="entry name" value="FGGY_N"/>
</dbReference>
<reference evidence="6" key="1">
    <citation type="submission" date="2021-05" db="EMBL/GenBank/DDBJ databases">
        <authorList>
            <person name="Alioto T."/>
            <person name="Alioto T."/>
            <person name="Gomez Garrido J."/>
        </authorList>
    </citation>
    <scope>NUCLEOTIDE SEQUENCE</scope>
</reference>
<comment type="similarity">
    <text evidence="1">Belongs to the FGGY kinase family.</text>
</comment>
<feature type="domain" description="Carbohydrate kinase FGGY C-terminal" evidence="5">
    <location>
        <begin position="218"/>
        <end position="420"/>
    </location>
</feature>
<sequence length="477" mass="53095">MDYLLSVDVGTSSVRAALVSARGKVGPIAVSPIQVWSPQPHFYQQSSEDIWQSVCKVVRDVTKAVNPDQIKGVGVDATCSLVALDSKHEPLTISPNGETNQNVILWMDHRAVDEATFINNTGHSVLDNVGGKISPEMETPKLLWLKTQLTESCWNKAGLFFDLPDFLSWKLTGDETRSLCSLVCKWTYDAHKRCWNENFFEKIGLIDLKQNQWRAIGMICGTSTCHMAMARTQVRVPGIWGPYYEVILANTYLLEGGQSSAGKLLEHIIDTHPATASIKIKLNTKELGPVVQYLNQVIETKHSTEMTAECHVWPDFHGNRSPLADPDMRGAIVGLTLDSSETNLVILYLATIQALAYGTRHILDSIHRANQNRRISTLLMTGGLAKNSLYVLTHADVTGCNLLCPLETECMLLGCGMLAAGAGQVYATVEEAVREMASEARVVKPQQEHARFHDKKYRVFLKLMETQIECRRLMQEL</sequence>